<gene>
    <name evidence="1" type="ORF">BB215W447A_1088</name>
</gene>
<evidence type="ECO:0000313" key="1">
    <source>
        <dbReference type="EMBL" id="AUE03106.1"/>
    </source>
</evidence>
<protein>
    <submittedName>
        <fullName evidence="1">Uncharacterized protein</fullName>
    </submittedName>
</protein>
<dbReference type="Proteomes" id="UP000232491">
    <property type="component" value="Chromosome"/>
</dbReference>
<dbReference type="RefSeq" id="WP_106641444.1">
    <property type="nucleotide sequence ID" value="NZ_CP021558.1"/>
</dbReference>
<proteinExistence type="predicted"/>
<accession>A0A2K9BSN0</accession>
<reference evidence="1 2" key="1">
    <citation type="submission" date="2017-05" db="EMBL/GenBank/DDBJ databases">
        <title>Comparative genomics and methylome analysis of the gut commensal Bifidobacterium breve.</title>
        <authorList>
            <person name="Bottacini F."/>
            <person name="Morrissey R."/>
            <person name="Roberts R.J."/>
            <person name="James K."/>
            <person name="van Breen J."/>
            <person name="Egan M."/>
            <person name="Lambert J."/>
            <person name="van Limpt K."/>
            <person name="Stanton C."/>
            <person name="Knol J."/>
            <person name="O' Connell Motherway M."/>
            <person name="van Sinderen D."/>
        </authorList>
    </citation>
    <scope>NUCLEOTIDE SEQUENCE [LARGE SCALE GENOMIC DNA]</scope>
    <source>
        <strain evidence="1 2">215W447a</strain>
    </source>
</reference>
<evidence type="ECO:0000313" key="2">
    <source>
        <dbReference type="Proteomes" id="UP000232491"/>
    </source>
</evidence>
<organism evidence="1 2">
    <name type="scientific">Bifidobacterium breve</name>
    <dbReference type="NCBI Taxonomy" id="1685"/>
    <lineage>
        <taxon>Bacteria</taxon>
        <taxon>Bacillati</taxon>
        <taxon>Actinomycetota</taxon>
        <taxon>Actinomycetes</taxon>
        <taxon>Bifidobacteriales</taxon>
        <taxon>Bifidobacteriaceae</taxon>
        <taxon>Bifidobacterium</taxon>
    </lineage>
</organism>
<dbReference type="EMBL" id="CP021558">
    <property type="protein sequence ID" value="AUE03106.1"/>
    <property type="molecule type" value="Genomic_DNA"/>
</dbReference>
<name>A0A2K9BSN0_BIFBR</name>
<sequence>MVIRFEYALHVETGLIHVWPDKGSRTRMIGYESDCSRDGWRPLSSWEARPLMGSLTGETGHMAFMVGAWAGMHPECVHCTVRQLEQAQAEALADPGRQAGKNDAADVTGYMRLRLNALAEELGDGWSYGPVFAGYDGDPTVPVFHGDILAGNLAFPHGGPLRHMWGACGDHRHLYQKPCRRIANLLRRGIGIDPLPDVNRRPYRKPVAGDDRETIRLHAEDVPAKRVECPTAAVRKRAKDR</sequence>
<dbReference type="AlphaFoldDB" id="A0A2K9BSN0"/>